<dbReference type="AlphaFoldDB" id="A0A4Q0SZD5"/>
<gene>
    <name evidence="1" type="ORF">GRAN_2649</name>
</gene>
<dbReference type="RefSeq" id="WP_128913378.1">
    <property type="nucleotide sequence ID" value="NZ_RDSM01000002.1"/>
</dbReference>
<reference evidence="2" key="2">
    <citation type="submission" date="2019-02" db="EMBL/GenBank/DDBJ databases">
        <title>Granulicella sibirica sp. nov., a psychrotolerant acidobacterium isolated from an organic soil layer in forested tundra, West Siberia.</title>
        <authorList>
            <person name="Oshkin I.Y."/>
            <person name="Kulichevskaya I.S."/>
            <person name="Rijpstra W.I.C."/>
            <person name="Sinninghe Damste J.S."/>
            <person name="Rakitin A.L."/>
            <person name="Ravin N.V."/>
            <person name="Dedysh S.N."/>
        </authorList>
    </citation>
    <scope>NUCLEOTIDE SEQUENCE [LARGE SCALE GENOMIC DNA]</scope>
    <source>
        <strain evidence="2">AF10</strain>
    </source>
</reference>
<evidence type="ECO:0000313" key="2">
    <source>
        <dbReference type="Proteomes" id="UP000289437"/>
    </source>
</evidence>
<dbReference type="OrthoDB" id="118248at2"/>
<accession>A0A4Q0SZD5</accession>
<dbReference type="Proteomes" id="UP000289437">
    <property type="component" value="Unassembled WGS sequence"/>
</dbReference>
<name>A0A4Q0SZD5_9BACT</name>
<keyword evidence="2" id="KW-1185">Reference proteome</keyword>
<proteinExistence type="predicted"/>
<dbReference type="EMBL" id="RDSM01000002">
    <property type="protein sequence ID" value="RXH55792.1"/>
    <property type="molecule type" value="Genomic_DNA"/>
</dbReference>
<evidence type="ECO:0000313" key="1">
    <source>
        <dbReference type="EMBL" id="RXH55792.1"/>
    </source>
</evidence>
<comment type="caution">
    <text evidence="1">The sequence shown here is derived from an EMBL/GenBank/DDBJ whole genome shotgun (WGS) entry which is preliminary data.</text>
</comment>
<reference evidence="1 2" key="1">
    <citation type="submission" date="2018-11" db="EMBL/GenBank/DDBJ databases">
        <authorList>
            <person name="Mardanov A.V."/>
            <person name="Ravin N.V."/>
            <person name="Dedysh S.N."/>
        </authorList>
    </citation>
    <scope>NUCLEOTIDE SEQUENCE [LARGE SCALE GENOMIC DNA]</scope>
    <source>
        <strain evidence="1 2">AF10</strain>
    </source>
</reference>
<sequence length="148" mass="17470">MTKLELLQLLIGQARVNGFEFRKWYVAKLGLPWTNAAKATATLAEQRRYYVLLFSHEFAQHFWKAGEQITFLVPTQTFQRRKADGTIGTVTRKGYTRRSAREDVWRYHLRELAVAEEPLRYMRRYLRITDEIEDDSAKKLAQLNDTIT</sequence>
<protein>
    <submittedName>
        <fullName evidence="1">Uncharacterized protein</fullName>
    </submittedName>
</protein>
<organism evidence="1 2">
    <name type="scientific">Granulicella sibirica</name>
    <dbReference type="NCBI Taxonomy" id="2479048"/>
    <lineage>
        <taxon>Bacteria</taxon>
        <taxon>Pseudomonadati</taxon>
        <taxon>Acidobacteriota</taxon>
        <taxon>Terriglobia</taxon>
        <taxon>Terriglobales</taxon>
        <taxon>Acidobacteriaceae</taxon>
        <taxon>Granulicella</taxon>
    </lineage>
</organism>